<accession>A0A923DZZ5</accession>
<dbReference type="EMBL" id="WNXD01000002">
    <property type="protein sequence ID" value="MBB2145730.1"/>
    <property type="molecule type" value="Genomic_DNA"/>
</dbReference>
<dbReference type="Proteomes" id="UP000601055">
    <property type="component" value="Unassembled WGS sequence"/>
</dbReference>
<proteinExistence type="predicted"/>
<evidence type="ECO:0000313" key="2">
    <source>
        <dbReference type="Proteomes" id="UP000601055"/>
    </source>
</evidence>
<reference evidence="1" key="1">
    <citation type="submission" date="2019-11" db="EMBL/GenBank/DDBJ databases">
        <title>Description of Pedobacter sp. LMG 31464T.</title>
        <authorList>
            <person name="Carlier A."/>
            <person name="Qi S."/>
            <person name="Vandamme P."/>
        </authorList>
    </citation>
    <scope>NUCLEOTIDE SEQUENCE</scope>
    <source>
        <strain evidence="1">LMG 31464</strain>
    </source>
</reference>
<sequence>MERKAEHENQESKNSSNQKLYKDMALAPTVRAYGGKTQHTVRTGRFAIPQKQKRTKRFDRHAFLKQEFAPLLSDFHDELFYQKEIEKGFYCSAKNLCKLYGWEEFPLSPMPYPFNLAVGMDILRERLKIADGDLDIRLLQDSNFPARIATVKTCPSGSVLFYLPVAPMLRLIEKKESQIVGELLLSVYAYLFQVVGIEHFAGEESYLGYTYAMLEDWWDNDEDYQQEDKVAHDVFFSELWERGKVSLMMMAQRENFELFAHRMECFSANTTAEWEFEETAREIFALYQQYPARGIGGNIFPPFGNDGDEATIRVEQYMHFFWDFNEMVHDQFMDCINAELNECCLIDEPTTLQYFDVPQSKDTHDHDFETRLFALLHELSDNIIDLSHE</sequence>
<keyword evidence="2" id="KW-1185">Reference proteome</keyword>
<comment type="caution">
    <text evidence="1">The sequence shown here is derived from an EMBL/GenBank/DDBJ whole genome shotgun (WGS) entry which is preliminary data.</text>
</comment>
<gene>
    <name evidence="1" type="ORF">GM921_09550</name>
</gene>
<organism evidence="1 2">
    <name type="scientific">Pedobacter planticolens</name>
    <dbReference type="NCBI Taxonomy" id="2679964"/>
    <lineage>
        <taxon>Bacteria</taxon>
        <taxon>Pseudomonadati</taxon>
        <taxon>Bacteroidota</taxon>
        <taxon>Sphingobacteriia</taxon>
        <taxon>Sphingobacteriales</taxon>
        <taxon>Sphingobacteriaceae</taxon>
        <taxon>Pedobacter</taxon>
    </lineage>
</organism>
<name>A0A923DZZ5_9SPHI</name>
<protein>
    <submittedName>
        <fullName evidence="1">Uncharacterized protein</fullName>
    </submittedName>
</protein>
<evidence type="ECO:0000313" key="1">
    <source>
        <dbReference type="EMBL" id="MBB2145730.1"/>
    </source>
</evidence>
<dbReference type="AlphaFoldDB" id="A0A923DZZ5"/>
<dbReference type="RefSeq" id="WP_182922422.1">
    <property type="nucleotide sequence ID" value="NZ_WNXD01000002.1"/>
</dbReference>